<dbReference type="Pfam" id="PF00356">
    <property type="entry name" value="LacI"/>
    <property type="match status" value="1"/>
</dbReference>
<dbReference type="GO" id="GO:0003700">
    <property type="term" value="F:DNA-binding transcription factor activity"/>
    <property type="evidence" value="ECO:0007669"/>
    <property type="project" value="TreeGrafter"/>
</dbReference>
<dbReference type="SUPFAM" id="SSF53822">
    <property type="entry name" value="Periplasmic binding protein-like I"/>
    <property type="match status" value="1"/>
</dbReference>
<dbReference type="RefSeq" id="WP_213514083.1">
    <property type="nucleotide sequence ID" value="NZ_BOSE01000002.1"/>
</dbReference>
<dbReference type="SMART" id="SM00354">
    <property type="entry name" value="HTH_LACI"/>
    <property type="match status" value="1"/>
</dbReference>
<dbReference type="PANTHER" id="PTHR30146">
    <property type="entry name" value="LACI-RELATED TRANSCRIPTIONAL REPRESSOR"/>
    <property type="match status" value="1"/>
</dbReference>
<dbReference type="Gene3D" id="1.10.260.40">
    <property type="entry name" value="lambda repressor-like DNA-binding domains"/>
    <property type="match status" value="1"/>
</dbReference>
<keyword evidence="2" id="KW-0805">Transcription regulation</keyword>
<dbReference type="AlphaFoldDB" id="A0A920CX04"/>
<dbReference type="GO" id="GO:0000976">
    <property type="term" value="F:transcription cis-regulatory region binding"/>
    <property type="evidence" value="ECO:0007669"/>
    <property type="project" value="TreeGrafter"/>
</dbReference>
<evidence type="ECO:0000256" key="1">
    <source>
        <dbReference type="ARBA" id="ARBA00022491"/>
    </source>
</evidence>
<evidence type="ECO:0000256" key="4">
    <source>
        <dbReference type="ARBA" id="ARBA00023163"/>
    </source>
</evidence>
<dbReference type="InterPro" id="IPR028082">
    <property type="entry name" value="Peripla_BP_I"/>
</dbReference>
<gene>
    <name evidence="6" type="primary">rbsR_1</name>
    <name evidence="6" type="ORF">J40TS1_14570</name>
</gene>
<name>A0A920CX04_9BACL</name>
<dbReference type="SUPFAM" id="SSF47413">
    <property type="entry name" value="lambda repressor-like DNA-binding domains"/>
    <property type="match status" value="1"/>
</dbReference>
<dbReference type="InterPro" id="IPR046335">
    <property type="entry name" value="LacI/GalR-like_sensor"/>
</dbReference>
<dbReference type="EMBL" id="BOSE01000002">
    <property type="protein sequence ID" value="GIP15815.1"/>
    <property type="molecule type" value="Genomic_DNA"/>
</dbReference>
<sequence length="367" mass="40812">MAKKVTMQQIANYLGVSKFVVSKALSGKGGVSESTKERVIEAAAQLGYFTQRPANKPLKAARKLQRGSAAKQSILVLMPNVRFQTKESLYWGRIIDGISAELEKRGIGMIILSEQNADHLTGFINPEGILGMIGVGEISSSMLLDIHRLGITMVLVDHEDDLIPLDSIFVDNYEATYRLTKQLISSGQRDIAFVGNIHFSRSFNDRFLGYRAAMEEHQFRAGSEMSAAFGNASLYRSLLNLEGYDRFHFHDQIRKWLQGLPQLPNAMVCGNDTIALSLLDVLKEQGIAVPQQLSVTGFDNIEDSYMGELALTTVHVPKEMLGKKAVERLLNRLQHPEEPIVKLLVKSEVLFRESTAFQAATATSKQR</sequence>
<evidence type="ECO:0000313" key="6">
    <source>
        <dbReference type="EMBL" id="GIP15815.1"/>
    </source>
</evidence>
<evidence type="ECO:0000256" key="2">
    <source>
        <dbReference type="ARBA" id="ARBA00023015"/>
    </source>
</evidence>
<dbReference type="PROSITE" id="PS50932">
    <property type="entry name" value="HTH_LACI_2"/>
    <property type="match status" value="1"/>
</dbReference>
<dbReference type="InterPro" id="IPR000843">
    <property type="entry name" value="HTH_LacI"/>
</dbReference>
<dbReference type="CDD" id="cd01392">
    <property type="entry name" value="HTH_LacI"/>
    <property type="match status" value="1"/>
</dbReference>
<reference evidence="6" key="1">
    <citation type="submission" date="2021-03" db="EMBL/GenBank/DDBJ databases">
        <title>Antimicrobial resistance genes in bacteria isolated from Japanese honey, and their potential for conferring macrolide and lincosamide resistance in the American foulbrood pathogen Paenibacillus larvae.</title>
        <authorList>
            <person name="Okamoto M."/>
            <person name="Kumagai M."/>
            <person name="Kanamori H."/>
            <person name="Takamatsu D."/>
        </authorList>
    </citation>
    <scope>NUCLEOTIDE SEQUENCE</scope>
    <source>
        <strain evidence="6">J40TS1</strain>
    </source>
</reference>
<feature type="domain" description="HTH lacI-type" evidence="5">
    <location>
        <begin position="5"/>
        <end position="66"/>
    </location>
</feature>
<dbReference type="InterPro" id="IPR010982">
    <property type="entry name" value="Lambda_DNA-bd_dom_sf"/>
</dbReference>
<keyword evidence="7" id="KW-1185">Reference proteome</keyword>
<keyword evidence="3" id="KW-0238">DNA-binding</keyword>
<dbReference type="Pfam" id="PF13377">
    <property type="entry name" value="Peripla_BP_3"/>
    <property type="match status" value="1"/>
</dbReference>
<keyword evidence="1" id="KW-0678">Repressor</keyword>
<accession>A0A920CX04</accession>
<organism evidence="6 7">
    <name type="scientific">Paenibacillus montaniterrae</name>
    <dbReference type="NCBI Taxonomy" id="429341"/>
    <lineage>
        <taxon>Bacteria</taxon>
        <taxon>Bacillati</taxon>
        <taxon>Bacillota</taxon>
        <taxon>Bacilli</taxon>
        <taxon>Bacillales</taxon>
        <taxon>Paenibacillaceae</taxon>
        <taxon>Paenibacillus</taxon>
    </lineage>
</organism>
<evidence type="ECO:0000256" key="3">
    <source>
        <dbReference type="ARBA" id="ARBA00023125"/>
    </source>
</evidence>
<protein>
    <submittedName>
        <fullName evidence="6">LacI family transcriptional regulator</fullName>
    </submittedName>
</protein>
<keyword evidence="4" id="KW-0804">Transcription</keyword>
<dbReference type="Gene3D" id="3.40.50.2300">
    <property type="match status" value="2"/>
</dbReference>
<dbReference type="PANTHER" id="PTHR30146:SF148">
    <property type="entry name" value="HTH-TYPE TRANSCRIPTIONAL REPRESSOR PURR-RELATED"/>
    <property type="match status" value="1"/>
</dbReference>
<evidence type="ECO:0000313" key="7">
    <source>
        <dbReference type="Proteomes" id="UP000683139"/>
    </source>
</evidence>
<dbReference type="Proteomes" id="UP000683139">
    <property type="component" value="Unassembled WGS sequence"/>
</dbReference>
<evidence type="ECO:0000259" key="5">
    <source>
        <dbReference type="PROSITE" id="PS50932"/>
    </source>
</evidence>
<proteinExistence type="predicted"/>
<comment type="caution">
    <text evidence="6">The sequence shown here is derived from an EMBL/GenBank/DDBJ whole genome shotgun (WGS) entry which is preliminary data.</text>
</comment>